<sequence>MQEAGINMLGKLAEKFQVASDGTLQLHLQRTEPFFPSLLNKYGELDSAACVSRMKKSTTRSKISRSFSFSIKNVISCLCP</sequence>
<reference evidence="1 2" key="1">
    <citation type="journal article" date="2021" name="Elife">
        <title>Chloroplast acquisition without the gene transfer in kleptoplastic sea slugs, Plakobranchus ocellatus.</title>
        <authorList>
            <person name="Maeda T."/>
            <person name="Takahashi S."/>
            <person name="Yoshida T."/>
            <person name="Shimamura S."/>
            <person name="Takaki Y."/>
            <person name="Nagai Y."/>
            <person name="Toyoda A."/>
            <person name="Suzuki Y."/>
            <person name="Arimoto A."/>
            <person name="Ishii H."/>
            <person name="Satoh N."/>
            <person name="Nishiyama T."/>
            <person name="Hasebe M."/>
            <person name="Maruyama T."/>
            <person name="Minagawa J."/>
            <person name="Obokata J."/>
            <person name="Shigenobu S."/>
        </authorList>
    </citation>
    <scope>NUCLEOTIDE SEQUENCE [LARGE SCALE GENOMIC DNA]</scope>
</reference>
<comment type="caution">
    <text evidence="1">The sequence shown here is derived from an EMBL/GenBank/DDBJ whole genome shotgun (WGS) entry which is preliminary data.</text>
</comment>
<keyword evidence="2" id="KW-1185">Reference proteome</keyword>
<dbReference type="EMBL" id="BMAT01010978">
    <property type="protein sequence ID" value="GFR64211.1"/>
    <property type="molecule type" value="Genomic_DNA"/>
</dbReference>
<accession>A0AAV4EUM5</accession>
<dbReference type="AlphaFoldDB" id="A0AAV4EUM5"/>
<organism evidence="1 2">
    <name type="scientific">Elysia marginata</name>
    <dbReference type="NCBI Taxonomy" id="1093978"/>
    <lineage>
        <taxon>Eukaryota</taxon>
        <taxon>Metazoa</taxon>
        <taxon>Spiralia</taxon>
        <taxon>Lophotrochozoa</taxon>
        <taxon>Mollusca</taxon>
        <taxon>Gastropoda</taxon>
        <taxon>Heterobranchia</taxon>
        <taxon>Euthyneura</taxon>
        <taxon>Panpulmonata</taxon>
        <taxon>Sacoglossa</taxon>
        <taxon>Placobranchoidea</taxon>
        <taxon>Plakobranchidae</taxon>
        <taxon>Elysia</taxon>
    </lineage>
</organism>
<protein>
    <submittedName>
        <fullName evidence="1">Uncharacterized protein</fullName>
    </submittedName>
</protein>
<evidence type="ECO:0000313" key="1">
    <source>
        <dbReference type="EMBL" id="GFR64211.1"/>
    </source>
</evidence>
<dbReference type="Proteomes" id="UP000762676">
    <property type="component" value="Unassembled WGS sequence"/>
</dbReference>
<name>A0AAV4EUM5_9GAST</name>
<gene>
    <name evidence="1" type="ORF">ElyMa_005500200</name>
</gene>
<evidence type="ECO:0000313" key="2">
    <source>
        <dbReference type="Proteomes" id="UP000762676"/>
    </source>
</evidence>
<proteinExistence type="predicted"/>